<proteinExistence type="predicted"/>
<accession>A0A093UXX3</accession>
<reference key="1">
    <citation type="journal article" date="2014" name="PLoS Genet.">
        <title>Signature Gene Expression Reveals Novel Clues to the Molecular Mechanisms of Dimorphic Transition in Penicillium marneffei.</title>
        <authorList>
            <person name="Yang E."/>
            <person name="Wang G."/>
            <person name="Cai J."/>
            <person name="Woo P.C."/>
            <person name="Lau S.K."/>
            <person name="Yuen K.-Y."/>
            <person name="Chow W.-N."/>
            <person name="Lin X."/>
        </authorList>
    </citation>
    <scope>NUCLEOTIDE SEQUENCE [LARGE SCALE GENOMIC DNA]</scope>
    <source>
        <strain>PM1</strain>
    </source>
</reference>
<dbReference type="AlphaFoldDB" id="A0A093UXX3"/>
<reference evidence="1" key="2">
    <citation type="journal article" date="2014" name="PLoS Genet.">
        <title>Signature gene expression reveals novel clues to the molecular mechanisms of dimorphic transition in Penicillium marneffei.</title>
        <authorList>
            <person name="Yang E."/>
            <person name="Wang G."/>
            <person name="Cai J."/>
            <person name="Woo P.C."/>
            <person name="Lau S.K."/>
            <person name="Yuen K.-Y."/>
            <person name="Chow W.-N."/>
            <person name="Lin X."/>
        </authorList>
    </citation>
    <scope>NUCLEOTIDE SEQUENCE</scope>
    <source>
        <strain evidence="1">PM1</strain>
    </source>
</reference>
<protein>
    <submittedName>
        <fullName evidence="1">Uncharacterized protein</fullName>
    </submittedName>
</protein>
<comment type="caution">
    <text evidence="1">The sequence shown here is derived from an EMBL/GenBank/DDBJ whole genome shotgun (WGS) entry which is preliminary data.</text>
</comment>
<evidence type="ECO:0000313" key="1">
    <source>
        <dbReference type="EMBL" id="KFX42554.1"/>
    </source>
</evidence>
<organism evidence="1">
    <name type="scientific">Talaromyces marneffei PM1</name>
    <dbReference type="NCBI Taxonomy" id="1077442"/>
    <lineage>
        <taxon>Eukaryota</taxon>
        <taxon>Fungi</taxon>
        <taxon>Dikarya</taxon>
        <taxon>Ascomycota</taxon>
        <taxon>Pezizomycotina</taxon>
        <taxon>Eurotiomycetes</taxon>
        <taxon>Eurotiomycetidae</taxon>
        <taxon>Eurotiales</taxon>
        <taxon>Trichocomaceae</taxon>
        <taxon>Talaromyces</taxon>
        <taxon>Talaromyces sect. Talaromyces</taxon>
    </lineage>
</organism>
<sequence>MKTEDVCSSLGTRSSQAKMLLEIQYMFSRAPVHRIPLIKDHIPNAMQTSQLWRTERVGLEPTTNCLTMMIPQDENADISITMWVGQQAGMELLKVLELQPTWSSSLGHLSP</sequence>
<dbReference type="HOGENOM" id="CLU_2160099_0_0_1"/>
<name>A0A093UXX3_TALMA</name>
<dbReference type="EMBL" id="JPOX01000043">
    <property type="protein sequence ID" value="KFX42554.1"/>
    <property type="molecule type" value="Genomic_DNA"/>
</dbReference>
<gene>
    <name evidence="1" type="ORF">GQ26_0430410</name>
</gene>